<gene>
    <name evidence="3" type="ORF">GCM10010430_40720</name>
</gene>
<protein>
    <recommendedName>
        <fullName evidence="5">DUF3592 domain-containing protein</fullName>
    </recommendedName>
</protein>
<feature type="transmembrane region" description="Helical" evidence="2">
    <location>
        <begin position="18"/>
        <end position="37"/>
    </location>
</feature>
<evidence type="ECO:0000313" key="3">
    <source>
        <dbReference type="EMBL" id="GAA2252823.1"/>
    </source>
</evidence>
<evidence type="ECO:0000256" key="2">
    <source>
        <dbReference type="SAM" id="Phobius"/>
    </source>
</evidence>
<keyword evidence="4" id="KW-1185">Reference proteome</keyword>
<dbReference type="EMBL" id="BAAATR010000017">
    <property type="protein sequence ID" value="GAA2252823.1"/>
    <property type="molecule type" value="Genomic_DNA"/>
</dbReference>
<dbReference type="Proteomes" id="UP001500305">
    <property type="component" value="Unassembled WGS sequence"/>
</dbReference>
<name>A0ABP5RA13_9ACTN</name>
<accession>A0ABP5RA13</accession>
<dbReference type="RefSeq" id="WP_344637862.1">
    <property type="nucleotide sequence ID" value="NZ_BAAATR010000017.1"/>
</dbReference>
<evidence type="ECO:0000256" key="1">
    <source>
        <dbReference type="SAM" id="MobiDB-lite"/>
    </source>
</evidence>
<keyword evidence="2" id="KW-0812">Transmembrane</keyword>
<reference evidence="4" key="1">
    <citation type="journal article" date="2019" name="Int. J. Syst. Evol. Microbiol.">
        <title>The Global Catalogue of Microorganisms (GCM) 10K type strain sequencing project: providing services to taxonomists for standard genome sequencing and annotation.</title>
        <authorList>
            <consortium name="The Broad Institute Genomics Platform"/>
            <consortium name="The Broad Institute Genome Sequencing Center for Infectious Disease"/>
            <person name="Wu L."/>
            <person name="Ma J."/>
        </authorList>
    </citation>
    <scope>NUCLEOTIDE SEQUENCE [LARGE SCALE GENOMIC DNA]</scope>
    <source>
        <strain evidence="4">JCM 7356</strain>
    </source>
</reference>
<evidence type="ECO:0008006" key="5">
    <source>
        <dbReference type="Google" id="ProtNLM"/>
    </source>
</evidence>
<evidence type="ECO:0000313" key="4">
    <source>
        <dbReference type="Proteomes" id="UP001500305"/>
    </source>
</evidence>
<keyword evidence="2" id="KW-0472">Membrane</keyword>
<keyword evidence="2" id="KW-1133">Transmembrane helix</keyword>
<sequence>MRSATVPRFRSARLGRGWYLAAVLSAVLAVGMCLLGWRQADQAERITAHPVRTEGTVTQLPSGSATYSAVSYQADGRQRTAADLWLPADAKVGDRICLEHAADDLSAVRVCGEHYPQPAGIGLARVSVPTALLLCAGCVVRIWRHRRATQSIQQSVRVHGRGARISTTVAFATEALGEGMPSITHGKRSRRRRRGGRRALR</sequence>
<organism evidence="3 4">
    <name type="scientific">Kitasatospora cystarginea</name>
    <dbReference type="NCBI Taxonomy" id="58350"/>
    <lineage>
        <taxon>Bacteria</taxon>
        <taxon>Bacillati</taxon>
        <taxon>Actinomycetota</taxon>
        <taxon>Actinomycetes</taxon>
        <taxon>Kitasatosporales</taxon>
        <taxon>Streptomycetaceae</taxon>
        <taxon>Kitasatospora</taxon>
    </lineage>
</organism>
<comment type="caution">
    <text evidence="3">The sequence shown here is derived from an EMBL/GenBank/DDBJ whole genome shotgun (WGS) entry which is preliminary data.</text>
</comment>
<feature type="region of interest" description="Disordered" evidence="1">
    <location>
        <begin position="180"/>
        <end position="201"/>
    </location>
</feature>
<feature type="compositionally biased region" description="Basic residues" evidence="1">
    <location>
        <begin position="185"/>
        <end position="201"/>
    </location>
</feature>
<proteinExistence type="predicted"/>